<accession>A0ACC7LS65</accession>
<organism evidence="1 2">
    <name type="scientific">Meishania litoralis</name>
    <dbReference type="NCBI Taxonomy" id="3434685"/>
    <lineage>
        <taxon>Bacteria</taxon>
        <taxon>Pseudomonadati</taxon>
        <taxon>Bacteroidota</taxon>
        <taxon>Flavobacteriia</taxon>
        <taxon>Flavobacteriales</taxon>
        <taxon>Flavobacteriaceae</taxon>
        <taxon>Meishania</taxon>
    </lineage>
</organism>
<reference evidence="1" key="1">
    <citation type="submission" date="2024-09" db="EMBL/GenBank/DDBJ databases">
        <authorList>
            <person name="Liu J."/>
        </authorList>
    </citation>
    <scope>NUCLEOTIDE SEQUENCE</scope>
    <source>
        <strain evidence="1">NBU2967</strain>
    </source>
</reference>
<protein>
    <submittedName>
        <fullName evidence="1">PIG-L deacetylase family protein</fullName>
        <ecNumber evidence="1">3.5.1.-</ecNumber>
    </submittedName>
</protein>
<proteinExistence type="predicted"/>
<keyword evidence="2" id="KW-1185">Reference proteome</keyword>
<dbReference type="Proteomes" id="UP001595191">
    <property type="component" value="Unassembled WGS sequence"/>
</dbReference>
<comment type="caution">
    <text evidence="1">The sequence shown here is derived from an EMBL/GenBank/DDBJ whole genome shotgun (WGS) entry which is preliminary data.</text>
</comment>
<dbReference type="EMBL" id="JBHFPV010000002">
    <property type="protein sequence ID" value="MFH6604407.1"/>
    <property type="molecule type" value="Genomic_DNA"/>
</dbReference>
<evidence type="ECO:0000313" key="1">
    <source>
        <dbReference type="EMBL" id="MFH6604407.1"/>
    </source>
</evidence>
<keyword evidence="1" id="KW-0378">Hydrolase</keyword>
<gene>
    <name evidence="1" type="ORF">ACEZ3G_13020</name>
</gene>
<dbReference type="EC" id="3.5.1.-" evidence="1"/>
<evidence type="ECO:0000313" key="2">
    <source>
        <dbReference type="Proteomes" id="UP001595191"/>
    </source>
</evidence>
<sequence length="273" mass="30550">MNEKRKFTGIPYMVTFAMLLLLNVIPLTAQDNGEGKVLMAIFAHPDDEMTVSPILSKYVDEGIKVYLVICTDGRLGTNDFTDHEAGDGLAALRKEEMQCAAEKLGVELIHLDYHDQLRAAEGYDGHVPHARELILELEGIVADKKPDVLITWGPDGGSTHMDHRLVGASVTQVFLSKIWEKPKKLFYVGTPSYLIDEPERKKLAGIDSTYLNVGIKYAEKDAARALESLKCHKSQVSPEMLKWRETSGKKSKSTIYLREFVAPVQKKQSSLFE</sequence>
<name>A0ACC7LS65_9FLAO</name>